<evidence type="ECO:0000256" key="10">
    <source>
        <dbReference type="ARBA" id="ARBA00023015"/>
    </source>
</evidence>
<feature type="DNA-binding region" description="Homeobox" evidence="15">
    <location>
        <begin position="292"/>
        <end position="334"/>
    </location>
</feature>
<keyword evidence="8" id="KW-0221">Differentiation</keyword>
<dbReference type="SUPFAM" id="SSF46689">
    <property type="entry name" value="Homeodomain-like"/>
    <property type="match status" value="2"/>
</dbReference>
<keyword evidence="6" id="KW-0677">Repeat</keyword>
<keyword evidence="10" id="KW-0805">Transcription regulation</keyword>
<evidence type="ECO:0000256" key="17">
    <source>
        <dbReference type="SAM" id="MobiDB-lite"/>
    </source>
</evidence>
<feature type="compositionally biased region" description="Polar residues" evidence="17">
    <location>
        <begin position="247"/>
        <end position="262"/>
    </location>
</feature>
<dbReference type="Proteomes" id="UP001557470">
    <property type="component" value="Unassembled WGS sequence"/>
</dbReference>
<dbReference type="FunFam" id="1.10.10.60:FF:000062">
    <property type="entry name" value="zinc fingers and homeoboxes protein 3"/>
    <property type="match status" value="1"/>
</dbReference>
<keyword evidence="9" id="KW-0862">Zinc</keyword>
<keyword evidence="13" id="KW-0804">Transcription</keyword>
<evidence type="ECO:0000256" key="13">
    <source>
        <dbReference type="ARBA" id="ARBA00023163"/>
    </source>
</evidence>
<evidence type="ECO:0000256" key="15">
    <source>
        <dbReference type="PROSITE-ProRule" id="PRU00108"/>
    </source>
</evidence>
<organism evidence="19 20">
    <name type="scientific">Umbra pygmaea</name>
    <name type="common">Eastern mudminnow</name>
    <dbReference type="NCBI Taxonomy" id="75934"/>
    <lineage>
        <taxon>Eukaryota</taxon>
        <taxon>Metazoa</taxon>
        <taxon>Chordata</taxon>
        <taxon>Craniata</taxon>
        <taxon>Vertebrata</taxon>
        <taxon>Euteleostomi</taxon>
        <taxon>Actinopterygii</taxon>
        <taxon>Neopterygii</taxon>
        <taxon>Teleostei</taxon>
        <taxon>Protacanthopterygii</taxon>
        <taxon>Esociformes</taxon>
        <taxon>Umbridae</taxon>
        <taxon>Umbra</taxon>
    </lineage>
</organism>
<comment type="similarity">
    <text evidence="2">Belongs to the ZHX family.</text>
</comment>
<sequence length="952" mass="104769">MASKRKSSVPCMVPSKSKHMREEIILGCLPELLPTIPEDSILSMSGEDACHFPHDSIRPEGYDRWHKVDIYSCPPCRFESRDLNYFLDHMHNCHIDFRVQPSFYCLNCGVSVVRFEALALHNAKAHPGVSAGSVTVSLHVRKRDGTTIVEQSLFTTNGEDSSDHAISLTKTPIVRTMKAKGEHKKIVVSHTVEVRRIAPGNGMERTDPAVLTNVPEPHNGSLRANGGPATLRSPVTHVTTTTTTDTSQALHQHSPPIFTSSSSNKNLPKVMIPLSSIPTYDVAMDTSSFLKTSFGKFPYPTKAELCYLTVVSDWPEEQIKLWFTAQRLKQGISWSPEEIEEARRKMFNTIFQGEVPPKQPSNQRHANHVVTHHTVHAQPAPGTPNNQAARVPHGTVMSRHTGVISTSTSISAAGHEVTTRVTYAAPTTVTPKYQTIVSRTTQVVARNTIPTMVPSLEADRCAALRLGLAGSNCCLSSRSSSSSSSCSSSSISSYSSTSGNGRDNISSSNSVINCSSNIGNNDDLSADDHDKPRNQSSRIVTVSSVSEDVSGNKRKVIMSNTSNANVITYNNYSNGNTDNHSTYPCTKTANDTNNNSIHKSNNSSTNKNHASKSQTENTSTSVITKSRNSSSSNLSIIEDVKCTPEVSEKSISVLRKLIKEGDHFGDDRTCPELKVDPIKTNLQRLMVSDPAASSGLKAFPPELTSEPCISEPSHPSFSPSWCRKSSQQVHLLRQAFTSTSWPSSQQYEELSIMTGLPKPDVVRWFSDSRYLHKNGQLKWLEGNQCLPAEGEQGKFDKDPETETLVNLQDVNRDPKLETLINPQEVQKEDETETLINPQEVPRVHDTETRIHSEVDYKTLVEQKVNRELDKGPDRLSSGQQGLWWSSDTQRSLLSATGPTETGETGNAVETKETGGLQGHGPKREEIQLPVSSQVMVEQQEPRGHVRIELLEV</sequence>
<feature type="compositionally biased region" description="Low complexity" evidence="17">
    <location>
        <begin position="477"/>
        <end position="521"/>
    </location>
</feature>
<comment type="caution">
    <text evidence="19">The sequence shown here is derived from an EMBL/GenBank/DDBJ whole genome shotgun (WGS) entry which is preliminary data.</text>
</comment>
<name>A0ABD0WPD1_UMBPY</name>
<dbReference type="PROSITE" id="PS00028">
    <property type="entry name" value="ZINC_FINGER_C2H2_1"/>
    <property type="match status" value="1"/>
</dbReference>
<feature type="DNA-binding region" description="Homeobox" evidence="15">
    <location>
        <begin position="727"/>
        <end position="776"/>
    </location>
</feature>
<evidence type="ECO:0000256" key="9">
    <source>
        <dbReference type="ARBA" id="ARBA00022833"/>
    </source>
</evidence>
<dbReference type="InterPro" id="IPR001356">
    <property type="entry name" value="HD"/>
</dbReference>
<feature type="domain" description="Homeobox" evidence="18">
    <location>
        <begin position="290"/>
        <end position="333"/>
    </location>
</feature>
<dbReference type="GO" id="GO:0005634">
    <property type="term" value="C:nucleus"/>
    <property type="evidence" value="ECO:0007669"/>
    <property type="project" value="UniProtKB-SubCell"/>
</dbReference>
<dbReference type="GO" id="GO:0003677">
    <property type="term" value="F:DNA binding"/>
    <property type="evidence" value="ECO:0007669"/>
    <property type="project" value="UniProtKB-UniRule"/>
</dbReference>
<gene>
    <name evidence="19" type="ORF">UPYG_G00172830</name>
</gene>
<evidence type="ECO:0000256" key="1">
    <source>
        <dbReference type="ARBA" id="ARBA00004123"/>
    </source>
</evidence>
<evidence type="ECO:0000313" key="20">
    <source>
        <dbReference type="Proteomes" id="UP001557470"/>
    </source>
</evidence>
<keyword evidence="11 15" id="KW-0238">DNA-binding</keyword>
<evidence type="ECO:0000259" key="18">
    <source>
        <dbReference type="PROSITE" id="PS50071"/>
    </source>
</evidence>
<evidence type="ECO:0000256" key="8">
    <source>
        <dbReference type="ARBA" id="ARBA00022782"/>
    </source>
</evidence>
<dbReference type="SMART" id="SM00389">
    <property type="entry name" value="HOX"/>
    <property type="match status" value="2"/>
</dbReference>
<dbReference type="PANTHER" id="PTHR15467:SF6">
    <property type="entry name" value="ZINC FINGERS AND HOMEOBOXES PROTEIN 3"/>
    <property type="match status" value="1"/>
</dbReference>
<accession>A0ABD0WPD1</accession>
<keyword evidence="12 15" id="KW-0371">Homeobox</keyword>
<dbReference type="InterPro" id="IPR041057">
    <property type="entry name" value="ZHX_Znf_C2H2"/>
</dbReference>
<feature type="region of interest" description="Disordered" evidence="17">
    <location>
        <begin position="573"/>
        <end position="630"/>
    </location>
</feature>
<dbReference type="PROSITE" id="PS50071">
    <property type="entry name" value="HOMEOBOX_2"/>
    <property type="match status" value="2"/>
</dbReference>
<proteinExistence type="inferred from homology"/>
<evidence type="ECO:0000256" key="12">
    <source>
        <dbReference type="ARBA" id="ARBA00023155"/>
    </source>
</evidence>
<feature type="region of interest" description="Disordered" evidence="17">
    <location>
        <begin position="477"/>
        <end position="548"/>
    </location>
</feature>
<comment type="subcellular location">
    <subcellularLocation>
        <location evidence="1 15 16">Nucleus</location>
    </subcellularLocation>
</comment>
<dbReference type="Gene3D" id="3.30.160.60">
    <property type="entry name" value="Classic Zinc Finger"/>
    <property type="match status" value="1"/>
</dbReference>
<feature type="region of interest" description="Disordered" evidence="17">
    <location>
        <begin position="243"/>
        <end position="262"/>
    </location>
</feature>
<evidence type="ECO:0000256" key="16">
    <source>
        <dbReference type="RuleBase" id="RU000682"/>
    </source>
</evidence>
<feature type="compositionally biased region" description="Polar residues" evidence="17">
    <location>
        <begin position="876"/>
        <end position="904"/>
    </location>
</feature>
<evidence type="ECO:0000256" key="11">
    <source>
        <dbReference type="ARBA" id="ARBA00023125"/>
    </source>
</evidence>
<feature type="compositionally biased region" description="Polar residues" evidence="17">
    <location>
        <begin position="573"/>
        <end position="589"/>
    </location>
</feature>
<dbReference type="Pfam" id="PF00046">
    <property type="entry name" value="Homeodomain"/>
    <property type="match status" value="1"/>
</dbReference>
<feature type="compositionally biased region" description="Polar residues" evidence="17">
    <location>
        <begin position="534"/>
        <end position="548"/>
    </location>
</feature>
<dbReference type="SUPFAM" id="SSF57667">
    <property type="entry name" value="beta-beta-alpha zinc fingers"/>
    <property type="match status" value="1"/>
</dbReference>
<keyword evidence="14 15" id="KW-0539">Nucleus</keyword>
<dbReference type="GO" id="GO:0008270">
    <property type="term" value="F:zinc ion binding"/>
    <property type="evidence" value="ECO:0007669"/>
    <property type="project" value="UniProtKB-KW"/>
</dbReference>
<feature type="region of interest" description="Disordered" evidence="17">
    <location>
        <begin position="867"/>
        <end position="926"/>
    </location>
</feature>
<feature type="region of interest" description="Disordered" evidence="17">
    <location>
        <begin position="201"/>
        <end position="234"/>
    </location>
</feature>
<evidence type="ECO:0000256" key="7">
    <source>
        <dbReference type="ARBA" id="ARBA00022771"/>
    </source>
</evidence>
<keyword evidence="5" id="KW-0479">Metal-binding</keyword>
<evidence type="ECO:0000256" key="2">
    <source>
        <dbReference type="ARBA" id="ARBA00007440"/>
    </source>
</evidence>
<dbReference type="PANTHER" id="PTHR15467">
    <property type="entry name" value="ZINC-FINGERS AND HOMEOBOXES RELATED"/>
    <property type="match status" value="1"/>
</dbReference>
<evidence type="ECO:0000256" key="6">
    <source>
        <dbReference type="ARBA" id="ARBA00022737"/>
    </source>
</evidence>
<feature type="compositionally biased region" description="Low complexity" evidence="17">
    <location>
        <begin position="590"/>
        <end position="630"/>
    </location>
</feature>
<dbReference type="InterPro" id="IPR009057">
    <property type="entry name" value="Homeodomain-like_sf"/>
</dbReference>
<dbReference type="InterPro" id="IPR013087">
    <property type="entry name" value="Znf_C2H2_type"/>
</dbReference>
<evidence type="ECO:0000256" key="4">
    <source>
        <dbReference type="ARBA" id="ARBA00022553"/>
    </source>
</evidence>
<evidence type="ECO:0000256" key="5">
    <source>
        <dbReference type="ARBA" id="ARBA00022723"/>
    </source>
</evidence>
<reference evidence="19 20" key="1">
    <citation type="submission" date="2024-06" db="EMBL/GenBank/DDBJ databases">
        <authorList>
            <person name="Pan Q."/>
            <person name="Wen M."/>
            <person name="Jouanno E."/>
            <person name="Zahm M."/>
            <person name="Klopp C."/>
            <person name="Cabau C."/>
            <person name="Louis A."/>
            <person name="Berthelot C."/>
            <person name="Parey E."/>
            <person name="Roest Crollius H."/>
            <person name="Montfort J."/>
            <person name="Robinson-Rechavi M."/>
            <person name="Bouchez O."/>
            <person name="Lampietro C."/>
            <person name="Lopez Roques C."/>
            <person name="Donnadieu C."/>
            <person name="Postlethwait J."/>
            <person name="Bobe J."/>
            <person name="Verreycken H."/>
            <person name="Guiguen Y."/>
        </authorList>
    </citation>
    <scope>NUCLEOTIDE SEQUENCE [LARGE SCALE GENOMIC DNA]</scope>
    <source>
        <strain evidence="19">Up_M1</strain>
        <tissue evidence="19">Testis</tissue>
    </source>
</reference>
<protein>
    <recommendedName>
        <fullName evidence="18">Homeobox domain-containing protein</fullName>
    </recommendedName>
</protein>
<dbReference type="InterPro" id="IPR036236">
    <property type="entry name" value="Znf_C2H2_sf"/>
</dbReference>
<evidence type="ECO:0000256" key="14">
    <source>
        <dbReference type="ARBA" id="ARBA00023242"/>
    </source>
</evidence>
<dbReference type="CDD" id="cd00086">
    <property type="entry name" value="homeodomain"/>
    <property type="match status" value="2"/>
</dbReference>
<dbReference type="AlphaFoldDB" id="A0ABD0WPD1"/>
<dbReference type="GO" id="GO:0030154">
    <property type="term" value="P:cell differentiation"/>
    <property type="evidence" value="ECO:0007669"/>
    <property type="project" value="UniProtKB-KW"/>
</dbReference>
<dbReference type="Gene3D" id="1.10.10.60">
    <property type="entry name" value="Homeodomain-like"/>
    <property type="match status" value="2"/>
</dbReference>
<keyword evidence="7" id="KW-0863">Zinc-finger</keyword>
<keyword evidence="20" id="KW-1185">Reference proteome</keyword>
<evidence type="ECO:0000313" key="19">
    <source>
        <dbReference type="EMBL" id="KAL0978607.1"/>
    </source>
</evidence>
<dbReference type="EMBL" id="JAGEUA010000005">
    <property type="protein sequence ID" value="KAL0978607.1"/>
    <property type="molecule type" value="Genomic_DNA"/>
</dbReference>
<evidence type="ECO:0000256" key="3">
    <source>
        <dbReference type="ARBA" id="ARBA00022491"/>
    </source>
</evidence>
<dbReference type="Pfam" id="PF18387">
    <property type="entry name" value="zf_C2H2_ZHX"/>
    <property type="match status" value="1"/>
</dbReference>
<feature type="domain" description="Homeobox" evidence="18">
    <location>
        <begin position="725"/>
        <end position="775"/>
    </location>
</feature>
<keyword evidence="3" id="KW-0678">Repressor</keyword>
<keyword evidence="4" id="KW-0597">Phosphoprotein</keyword>